<dbReference type="InterPro" id="IPR036397">
    <property type="entry name" value="RNaseH_sf"/>
</dbReference>
<dbReference type="GO" id="GO:0004523">
    <property type="term" value="F:RNA-DNA hybrid ribonuclease activity"/>
    <property type="evidence" value="ECO:0007669"/>
    <property type="project" value="InterPro"/>
</dbReference>
<dbReference type="Pfam" id="PF00078">
    <property type="entry name" value="RVT_1"/>
    <property type="match status" value="1"/>
</dbReference>
<dbReference type="PROSITE" id="PS50879">
    <property type="entry name" value="RNASE_H_1"/>
    <property type="match status" value="1"/>
</dbReference>
<dbReference type="Gene3D" id="3.30.420.10">
    <property type="entry name" value="Ribonuclease H-like superfamily/Ribonuclease H"/>
    <property type="match status" value="1"/>
</dbReference>
<dbReference type="InterPro" id="IPR012337">
    <property type="entry name" value="RNaseH-like_sf"/>
</dbReference>
<dbReference type="PROSITE" id="PS50878">
    <property type="entry name" value="RT_POL"/>
    <property type="match status" value="1"/>
</dbReference>
<evidence type="ECO:0000259" key="2">
    <source>
        <dbReference type="PROSITE" id="PS50879"/>
    </source>
</evidence>
<dbReference type="GO" id="GO:0003964">
    <property type="term" value="F:RNA-directed DNA polymerase activity"/>
    <property type="evidence" value="ECO:0007669"/>
    <property type="project" value="UniProtKB-KW"/>
</dbReference>
<dbReference type="CDD" id="cd06222">
    <property type="entry name" value="RNase_H_like"/>
    <property type="match status" value="1"/>
</dbReference>
<dbReference type="Pfam" id="PF13966">
    <property type="entry name" value="zf-RVT"/>
    <property type="match status" value="1"/>
</dbReference>
<dbReference type="SUPFAM" id="SSF53098">
    <property type="entry name" value="Ribonuclease H-like"/>
    <property type="match status" value="1"/>
</dbReference>
<dbReference type="Proteomes" id="UP000325315">
    <property type="component" value="Unassembled WGS sequence"/>
</dbReference>
<dbReference type="PANTHER" id="PTHR31635">
    <property type="entry name" value="REVERSE TRANSCRIPTASE DOMAIN-CONTAINING PROTEIN-RELATED"/>
    <property type="match status" value="1"/>
</dbReference>
<dbReference type="PANTHER" id="PTHR31635:SF196">
    <property type="entry name" value="REVERSE TRANSCRIPTASE DOMAIN-CONTAINING PROTEIN-RELATED"/>
    <property type="match status" value="1"/>
</dbReference>
<keyword evidence="4" id="KW-1185">Reference proteome</keyword>
<sequence length="1140" mass="131428">MQNEKSGGAPFDHTSTAPFRDTINDIRLIDFGFVGLPFTWARGNSHQNRIQCRLDRTLGNIAARHKWAECLVQHLPRLNSDHAPLLIRLNGNPPPDRNLRPFRFQAAWLQHPDFNTLVQDNWRPDDQITDALENMSKQCLRWNKSVFGNIFTRKKRLEARIEGIQKTLKDHFVPGLWKLEKELKEQLDATLQQEETLWFQKSREKWVVQGDRNTKYFHTATLVRRRRNKIEGIKNTRGTWITDPEALKQMTMEYFQKLFTPESDICLNYIRGAFPELTEQEKRDLRREFTIEDIRTALFQMHPNKAPGPDGFHALFFQRFWDTLKEAMCGFLLPILNEDASPEKVNGTLITLTPKNEAPQDLTHFRPISLCNVLYKIIPKCLVNRIKPILPQLISPNQSSFVPKRQITDNIIISQEVIHTMRKKSHHHQWMILKLDLEKAYDRVSWDFLRETLDALDLPEGWTNKIMRCVETTSMQVLWNGEKTAQFLPRRGLRQGDPLSPYLFVLIMERLAHLINQALLDRKWKPIKLSRNGPPLTHLFFADDLLLFAEGSMAQVDIIKETMSRFCKASGQKISLDKSVMMVSASTGNQLAKDLASRLGIKITKDLGKYLGVPTINGRITKNTFQEVITRVHKRLEGWQTQFLSFAGRLTLIKSITSTIPLYTMQTLPLPASVCDEIDTANKRFLWAGDHTKKAMHQMNWRTVCTAKDRGGLGLRSMRQANLTSLAKLGWRFLTENDSLWARVLATKYKIKDYSPRSLIRKHGQSPIWRGIVKAAPTLSQGSTRVMAEGKETDFWDDSWIGHGRLIDQIQAPIPMSIRHKKVADFWDNGHGWKWNEFAPFLPHKALLQLAPITLDLAPGEKDRLSWRHTPDGKFTFKSAYESLNRHTDIEADLTWKAVWKLRVPERIRTFLWLVLHGRLMTNERRTRLGLAQTAQCERCSSLSEDMLHLLRDCPHSKNLWLSLVPRRLQRDFFGCGTSEWVRTNIICRSRGRHDTEWNVLFAISLWWLWKWRNETIFQGKDPPCNTPTLIFEQATFIKDSLTSLFTTGQQATRHERLVSWKPPPPGWTLINTDGAARGDPGHAAAAACLRDNAGNWIAGAVTNLGICTTPLAELMAIQSGLNLAWDRGENQTEPTNLRT</sequence>
<evidence type="ECO:0000259" key="1">
    <source>
        <dbReference type="PROSITE" id="PS50878"/>
    </source>
</evidence>
<dbReference type="InterPro" id="IPR026960">
    <property type="entry name" value="RVT-Znf"/>
</dbReference>
<evidence type="ECO:0000313" key="3">
    <source>
        <dbReference type="EMBL" id="KAA3464610.1"/>
    </source>
</evidence>
<gene>
    <name evidence="3" type="ORF">EPI10_008841</name>
</gene>
<dbReference type="InterPro" id="IPR043502">
    <property type="entry name" value="DNA/RNA_pol_sf"/>
</dbReference>
<dbReference type="InterPro" id="IPR002156">
    <property type="entry name" value="RNaseH_domain"/>
</dbReference>
<evidence type="ECO:0000313" key="4">
    <source>
        <dbReference type="Proteomes" id="UP000325315"/>
    </source>
</evidence>
<dbReference type="AlphaFoldDB" id="A0A5B6V652"/>
<dbReference type="SUPFAM" id="SSF56672">
    <property type="entry name" value="DNA/RNA polymerases"/>
    <property type="match status" value="1"/>
</dbReference>
<dbReference type="OrthoDB" id="1001431at2759"/>
<dbReference type="InterPro" id="IPR036691">
    <property type="entry name" value="Endo/exonu/phosph_ase_sf"/>
</dbReference>
<feature type="domain" description="Reverse transcriptase" evidence="1">
    <location>
        <begin position="334"/>
        <end position="603"/>
    </location>
</feature>
<keyword evidence="3" id="KW-0695">RNA-directed DNA polymerase</keyword>
<protein>
    <submittedName>
        <fullName evidence="3">Reverse transcriptase</fullName>
    </submittedName>
</protein>
<dbReference type="GO" id="GO:0003676">
    <property type="term" value="F:nucleic acid binding"/>
    <property type="evidence" value="ECO:0007669"/>
    <property type="project" value="InterPro"/>
</dbReference>
<dbReference type="InterPro" id="IPR044730">
    <property type="entry name" value="RNase_H-like_dom_plant"/>
</dbReference>
<keyword evidence="3" id="KW-0548">Nucleotidyltransferase</keyword>
<dbReference type="Pfam" id="PF13456">
    <property type="entry name" value="RVT_3"/>
    <property type="match status" value="1"/>
</dbReference>
<reference evidence="4" key="1">
    <citation type="journal article" date="2019" name="Plant Biotechnol. J.">
        <title>Genome sequencing of the Australian wild diploid species Gossypium australe highlights disease resistance and delayed gland morphogenesis.</title>
        <authorList>
            <person name="Cai Y."/>
            <person name="Cai X."/>
            <person name="Wang Q."/>
            <person name="Wang P."/>
            <person name="Zhang Y."/>
            <person name="Cai C."/>
            <person name="Xu Y."/>
            <person name="Wang K."/>
            <person name="Zhou Z."/>
            <person name="Wang C."/>
            <person name="Geng S."/>
            <person name="Li B."/>
            <person name="Dong Q."/>
            <person name="Hou Y."/>
            <person name="Wang H."/>
            <person name="Ai P."/>
            <person name="Liu Z."/>
            <person name="Yi F."/>
            <person name="Sun M."/>
            <person name="An G."/>
            <person name="Cheng J."/>
            <person name="Zhang Y."/>
            <person name="Shi Q."/>
            <person name="Xie Y."/>
            <person name="Shi X."/>
            <person name="Chang Y."/>
            <person name="Huang F."/>
            <person name="Chen Y."/>
            <person name="Hong S."/>
            <person name="Mi L."/>
            <person name="Sun Q."/>
            <person name="Zhang L."/>
            <person name="Zhou B."/>
            <person name="Peng R."/>
            <person name="Zhang X."/>
            <person name="Liu F."/>
        </authorList>
    </citation>
    <scope>NUCLEOTIDE SEQUENCE [LARGE SCALE GENOMIC DNA]</scope>
    <source>
        <strain evidence="4">cv. PA1801</strain>
    </source>
</reference>
<comment type="caution">
    <text evidence="3">The sequence shown here is derived from an EMBL/GenBank/DDBJ whole genome shotgun (WGS) entry which is preliminary data.</text>
</comment>
<dbReference type="InterPro" id="IPR000477">
    <property type="entry name" value="RT_dom"/>
</dbReference>
<dbReference type="EMBL" id="SMMG02000008">
    <property type="protein sequence ID" value="KAA3464610.1"/>
    <property type="molecule type" value="Genomic_DNA"/>
</dbReference>
<organism evidence="3 4">
    <name type="scientific">Gossypium australe</name>
    <dbReference type="NCBI Taxonomy" id="47621"/>
    <lineage>
        <taxon>Eukaryota</taxon>
        <taxon>Viridiplantae</taxon>
        <taxon>Streptophyta</taxon>
        <taxon>Embryophyta</taxon>
        <taxon>Tracheophyta</taxon>
        <taxon>Spermatophyta</taxon>
        <taxon>Magnoliopsida</taxon>
        <taxon>eudicotyledons</taxon>
        <taxon>Gunneridae</taxon>
        <taxon>Pentapetalae</taxon>
        <taxon>rosids</taxon>
        <taxon>malvids</taxon>
        <taxon>Malvales</taxon>
        <taxon>Malvaceae</taxon>
        <taxon>Malvoideae</taxon>
        <taxon>Gossypium</taxon>
    </lineage>
</organism>
<proteinExistence type="predicted"/>
<feature type="domain" description="RNase H type-1" evidence="2">
    <location>
        <begin position="1065"/>
        <end position="1140"/>
    </location>
</feature>
<accession>A0A5B6V652</accession>
<keyword evidence="3" id="KW-0808">Transferase</keyword>
<name>A0A5B6V652_9ROSI</name>
<dbReference type="CDD" id="cd01650">
    <property type="entry name" value="RT_nLTR_like"/>
    <property type="match status" value="1"/>
</dbReference>
<dbReference type="SUPFAM" id="SSF56219">
    <property type="entry name" value="DNase I-like"/>
    <property type="match status" value="1"/>
</dbReference>